<dbReference type="PANTHER" id="PTHR48079">
    <property type="entry name" value="PROTEIN YEEZ"/>
    <property type="match status" value="1"/>
</dbReference>
<organism evidence="3 4">
    <name type="scientific">Bradyrhizobium erythrophlei</name>
    <dbReference type="NCBI Taxonomy" id="1437360"/>
    <lineage>
        <taxon>Bacteria</taxon>
        <taxon>Pseudomonadati</taxon>
        <taxon>Pseudomonadota</taxon>
        <taxon>Alphaproteobacteria</taxon>
        <taxon>Hyphomicrobiales</taxon>
        <taxon>Nitrobacteraceae</taxon>
        <taxon>Bradyrhizobium</taxon>
    </lineage>
</organism>
<feature type="region of interest" description="Disordered" evidence="1">
    <location>
        <begin position="326"/>
        <end position="350"/>
    </location>
</feature>
<dbReference type="InterPro" id="IPR036291">
    <property type="entry name" value="NAD(P)-bd_dom_sf"/>
</dbReference>
<feature type="domain" description="NAD-dependent epimerase/dehydratase" evidence="2">
    <location>
        <begin position="4"/>
        <end position="228"/>
    </location>
</feature>
<dbReference type="RefSeq" id="WP_079565478.1">
    <property type="nucleotide sequence ID" value="NZ_LT670818.1"/>
</dbReference>
<dbReference type="GO" id="GO:0004029">
    <property type="term" value="F:aldehyde dehydrogenase (NAD+) activity"/>
    <property type="evidence" value="ECO:0007669"/>
    <property type="project" value="TreeGrafter"/>
</dbReference>
<dbReference type="SUPFAM" id="SSF51735">
    <property type="entry name" value="NAD(P)-binding Rossmann-fold domains"/>
    <property type="match status" value="1"/>
</dbReference>
<dbReference type="InterPro" id="IPR001509">
    <property type="entry name" value="Epimerase_deHydtase"/>
</dbReference>
<dbReference type="PANTHER" id="PTHR48079:SF6">
    <property type="entry name" value="NAD(P)-BINDING DOMAIN-CONTAINING PROTEIN-RELATED"/>
    <property type="match status" value="1"/>
</dbReference>
<dbReference type="OrthoDB" id="9801785at2"/>
<dbReference type="EMBL" id="LT670818">
    <property type="protein sequence ID" value="SHG27861.1"/>
    <property type="molecule type" value="Genomic_DNA"/>
</dbReference>
<gene>
    <name evidence="3" type="ORF">SAMN05444169_1583</name>
</gene>
<evidence type="ECO:0000256" key="1">
    <source>
        <dbReference type="SAM" id="MobiDB-lite"/>
    </source>
</evidence>
<sequence length="350" mass="37922">MTRILVTGGTGFIGLHLVSALVARGRQVRVLDLRAPVCALPGVEYIEGSVLDPGRVDRALEGVDEVYHLAGLPGMWMPEKRDFHTVNYRGTEVVIEAARRRGIARFLHCSTESILFRGPSSEGAVADDALLPADDAPGPYTRSKLLAERLAMQAAASGFPVIVGCPTMPIGPHDRNLTPPTAMLRHFLGGRFQFYVDFAVNLVDVRDAAAGLILAMERGKIGHRYILGGESLPLKTILQLVAAISGRRSVLIPVPGRIAETAAAILELIADRVTHKAPSGTAEGVRIASRARALSIEKAQRELGYAPRPVESALRETVLYLLGTENDRYEPGSSPDRDTRSFHPNRRYGV</sequence>
<evidence type="ECO:0000259" key="2">
    <source>
        <dbReference type="Pfam" id="PF01370"/>
    </source>
</evidence>
<evidence type="ECO:0000313" key="3">
    <source>
        <dbReference type="EMBL" id="SHG27861.1"/>
    </source>
</evidence>
<evidence type="ECO:0000313" key="4">
    <source>
        <dbReference type="Proteomes" id="UP000190675"/>
    </source>
</evidence>
<dbReference type="Gene3D" id="3.40.50.720">
    <property type="entry name" value="NAD(P)-binding Rossmann-like Domain"/>
    <property type="match status" value="1"/>
</dbReference>
<dbReference type="AlphaFoldDB" id="A0A1M5IHW8"/>
<name>A0A1M5IHW8_9BRAD</name>
<dbReference type="Proteomes" id="UP000190675">
    <property type="component" value="Chromosome I"/>
</dbReference>
<accession>A0A1M5IHW8</accession>
<dbReference type="Pfam" id="PF01370">
    <property type="entry name" value="Epimerase"/>
    <property type="match status" value="1"/>
</dbReference>
<protein>
    <submittedName>
        <fullName evidence="3">Dihydroflavonol-4-reductase</fullName>
    </submittedName>
</protein>
<dbReference type="GO" id="GO:0005737">
    <property type="term" value="C:cytoplasm"/>
    <property type="evidence" value="ECO:0007669"/>
    <property type="project" value="TreeGrafter"/>
</dbReference>
<dbReference type="InterPro" id="IPR051783">
    <property type="entry name" value="NAD(P)-dependent_oxidoreduct"/>
</dbReference>
<feature type="compositionally biased region" description="Basic and acidic residues" evidence="1">
    <location>
        <begin position="326"/>
        <end position="341"/>
    </location>
</feature>
<reference evidence="3 4" key="1">
    <citation type="submission" date="2016-11" db="EMBL/GenBank/DDBJ databases">
        <authorList>
            <person name="Jaros S."/>
            <person name="Januszkiewicz K."/>
            <person name="Wedrychowicz H."/>
        </authorList>
    </citation>
    <scope>NUCLEOTIDE SEQUENCE [LARGE SCALE GENOMIC DNA]</scope>
    <source>
        <strain evidence="3 4">GAS242</strain>
    </source>
</reference>
<proteinExistence type="predicted"/>